<dbReference type="GO" id="GO:0003824">
    <property type="term" value="F:catalytic activity"/>
    <property type="evidence" value="ECO:0007669"/>
    <property type="project" value="InterPro"/>
</dbReference>
<dbReference type="InterPro" id="IPR007197">
    <property type="entry name" value="rSAM"/>
</dbReference>
<dbReference type="EMBL" id="JAEHFW010000001">
    <property type="protein sequence ID" value="MBK0378428.1"/>
    <property type="molecule type" value="Genomic_DNA"/>
</dbReference>
<feature type="domain" description="Elp3/MiaA/NifB-like radical SAM core" evidence="1">
    <location>
        <begin position="40"/>
        <end position="257"/>
    </location>
</feature>
<dbReference type="Proteomes" id="UP000613193">
    <property type="component" value="Unassembled WGS sequence"/>
</dbReference>
<dbReference type="AlphaFoldDB" id="A0A934ULD2"/>
<dbReference type="SUPFAM" id="SSF102114">
    <property type="entry name" value="Radical SAM enzymes"/>
    <property type="match status" value="1"/>
</dbReference>
<dbReference type="InterPro" id="IPR006638">
    <property type="entry name" value="Elp3/MiaA/NifB-like_rSAM"/>
</dbReference>
<evidence type="ECO:0000259" key="1">
    <source>
        <dbReference type="SMART" id="SM00729"/>
    </source>
</evidence>
<dbReference type="InterPro" id="IPR005909">
    <property type="entry name" value="RaSEA"/>
</dbReference>
<dbReference type="InterPro" id="IPR058240">
    <property type="entry name" value="rSAM_sf"/>
</dbReference>
<reference evidence="2" key="1">
    <citation type="submission" date="2020-12" db="EMBL/GenBank/DDBJ databases">
        <title>Bacterial novel species Mucilaginibacter sp. SD-g isolated from soil.</title>
        <authorList>
            <person name="Jung H.-Y."/>
        </authorList>
    </citation>
    <scope>NUCLEOTIDE SEQUENCE</scope>
    <source>
        <strain evidence="2">SD-g</strain>
    </source>
</reference>
<name>A0A934ULD2_9SPHI</name>
<evidence type="ECO:0000313" key="3">
    <source>
        <dbReference type="Proteomes" id="UP000613193"/>
    </source>
</evidence>
<evidence type="ECO:0000313" key="2">
    <source>
        <dbReference type="EMBL" id="MBK0378428.1"/>
    </source>
</evidence>
<dbReference type="RefSeq" id="WP_200064208.1">
    <property type="nucleotide sequence ID" value="NZ_JAEHFW010000001.1"/>
</dbReference>
<comment type="caution">
    <text evidence="2">The sequence shown here is derived from an EMBL/GenBank/DDBJ whole genome shotgun (WGS) entry which is preliminary data.</text>
</comment>
<dbReference type="GO" id="GO:0051536">
    <property type="term" value="F:iron-sulfur cluster binding"/>
    <property type="evidence" value="ECO:0007669"/>
    <property type="project" value="InterPro"/>
</dbReference>
<dbReference type="SFLD" id="SFLDS00029">
    <property type="entry name" value="Radical_SAM"/>
    <property type="match status" value="1"/>
</dbReference>
<dbReference type="PIRSF" id="PIRSF004954">
    <property type="entry name" value="Radical_SAM"/>
    <property type="match status" value="1"/>
</dbReference>
<sequence length="312" mass="35332">MHDNREIEQLRPARNVLDPDVPYHFMHEHEPDREGRTRRVNTIFLTGKECAFKCLMCDLWKNTLPGTTPPGSILKQIDHSLERLPDADVVKLYNSSNFFDPKAVPPSDYAGIVERLRGYERVIVENHPKLSGKACVEFNKQLSGTLEIAMGLETIHPDVLPKLNKQMTAEDFRSAAKFLTSNGIDVRTFILLNPPYLKGKTENVNWAVKAVEFAFESGAQCCSVIATRAGNGIMDKLHLQGLYTTPGLDDLEEAFERSLNLKRGRVFVDTWEIDFLSSCPHCFEARKQRLNAMNANQKNYPEVSCSYCDTHA</sequence>
<organism evidence="2 3">
    <name type="scientific">Mucilaginibacter segetis</name>
    <dbReference type="NCBI Taxonomy" id="2793071"/>
    <lineage>
        <taxon>Bacteria</taxon>
        <taxon>Pseudomonadati</taxon>
        <taxon>Bacteroidota</taxon>
        <taxon>Sphingobacteriia</taxon>
        <taxon>Sphingobacteriales</taxon>
        <taxon>Sphingobacteriaceae</taxon>
        <taxon>Mucilaginibacter</taxon>
    </lineage>
</organism>
<keyword evidence="3" id="KW-1185">Reference proteome</keyword>
<proteinExistence type="predicted"/>
<accession>A0A934ULD2</accession>
<dbReference type="SMART" id="SM00729">
    <property type="entry name" value="Elp3"/>
    <property type="match status" value="1"/>
</dbReference>
<gene>
    <name evidence="2" type="ORF">I5M19_03865</name>
</gene>
<protein>
    <recommendedName>
        <fullName evidence="1">Elp3/MiaA/NifB-like radical SAM core domain-containing protein</fullName>
    </recommendedName>
</protein>